<evidence type="ECO:0000313" key="1">
    <source>
        <dbReference type="EMBL" id="JAE06137.1"/>
    </source>
</evidence>
<dbReference type="EMBL" id="GBRH01191759">
    <property type="protein sequence ID" value="JAE06137.1"/>
    <property type="molecule type" value="Transcribed_RNA"/>
</dbReference>
<reference evidence="1" key="1">
    <citation type="submission" date="2014-09" db="EMBL/GenBank/DDBJ databases">
        <authorList>
            <person name="Magalhaes I.L.F."/>
            <person name="Oliveira U."/>
            <person name="Santos F.R."/>
            <person name="Vidigal T.H.D.A."/>
            <person name="Brescovit A.D."/>
            <person name="Santos A.J."/>
        </authorList>
    </citation>
    <scope>NUCLEOTIDE SEQUENCE</scope>
    <source>
        <tissue evidence="1">Shoot tissue taken approximately 20 cm above the soil surface</tissue>
    </source>
</reference>
<dbReference type="AlphaFoldDB" id="A0A0A9F1F6"/>
<reference evidence="1" key="2">
    <citation type="journal article" date="2015" name="Data Brief">
        <title>Shoot transcriptome of the giant reed, Arundo donax.</title>
        <authorList>
            <person name="Barrero R.A."/>
            <person name="Guerrero F.D."/>
            <person name="Moolhuijzen P."/>
            <person name="Goolsby J.A."/>
            <person name="Tidwell J."/>
            <person name="Bellgard S.E."/>
            <person name="Bellgard M.I."/>
        </authorList>
    </citation>
    <scope>NUCLEOTIDE SEQUENCE</scope>
    <source>
        <tissue evidence="1">Shoot tissue taken approximately 20 cm above the soil surface</tissue>
    </source>
</reference>
<organism evidence="1">
    <name type="scientific">Arundo donax</name>
    <name type="common">Giant reed</name>
    <name type="synonym">Donax arundinaceus</name>
    <dbReference type="NCBI Taxonomy" id="35708"/>
    <lineage>
        <taxon>Eukaryota</taxon>
        <taxon>Viridiplantae</taxon>
        <taxon>Streptophyta</taxon>
        <taxon>Embryophyta</taxon>
        <taxon>Tracheophyta</taxon>
        <taxon>Spermatophyta</taxon>
        <taxon>Magnoliopsida</taxon>
        <taxon>Liliopsida</taxon>
        <taxon>Poales</taxon>
        <taxon>Poaceae</taxon>
        <taxon>PACMAD clade</taxon>
        <taxon>Arundinoideae</taxon>
        <taxon>Arundineae</taxon>
        <taxon>Arundo</taxon>
    </lineage>
</organism>
<sequence length="32" mass="3810">MYKYWKSFVHNKFVGADICPERTQSWSEATIS</sequence>
<proteinExistence type="predicted"/>
<name>A0A0A9F1F6_ARUDO</name>
<accession>A0A0A9F1F6</accession>
<protein>
    <submittedName>
        <fullName evidence="1">Mlh3, MGC80774</fullName>
    </submittedName>
</protein>